<evidence type="ECO:0000256" key="1">
    <source>
        <dbReference type="SAM" id="Phobius"/>
    </source>
</evidence>
<dbReference type="AlphaFoldDB" id="A0A9E5MKP0"/>
<dbReference type="PANTHER" id="PTHR40469">
    <property type="entry name" value="SECRETED GLYCOSYL HYDROLASE"/>
    <property type="match status" value="1"/>
</dbReference>
<reference evidence="3" key="1">
    <citation type="submission" date="2020-03" db="EMBL/GenBank/DDBJ databases">
        <authorList>
            <person name="Guo F."/>
        </authorList>
    </citation>
    <scope>NUCLEOTIDE SEQUENCE</scope>
    <source>
        <strain evidence="3">JCM 30134</strain>
    </source>
</reference>
<dbReference type="RefSeq" id="WP_167184958.1">
    <property type="nucleotide sequence ID" value="NZ_JAAONZ010000005.1"/>
</dbReference>
<dbReference type="InterPro" id="IPR029062">
    <property type="entry name" value="Class_I_gatase-like"/>
</dbReference>
<evidence type="ECO:0000313" key="3">
    <source>
        <dbReference type="EMBL" id="NHO65632.1"/>
    </source>
</evidence>
<dbReference type="InterPro" id="IPR029010">
    <property type="entry name" value="ThuA-like"/>
</dbReference>
<keyword evidence="1" id="KW-0472">Membrane</keyword>
<dbReference type="Gene3D" id="3.40.50.880">
    <property type="match status" value="1"/>
</dbReference>
<name>A0A9E5MKP0_9GAMM</name>
<gene>
    <name evidence="3" type="ORF">G8770_08775</name>
</gene>
<organism evidence="3 4">
    <name type="scientific">Pseudomaricurvus hydrocarbonicus</name>
    <dbReference type="NCBI Taxonomy" id="1470433"/>
    <lineage>
        <taxon>Bacteria</taxon>
        <taxon>Pseudomonadati</taxon>
        <taxon>Pseudomonadota</taxon>
        <taxon>Gammaproteobacteria</taxon>
        <taxon>Cellvibrionales</taxon>
        <taxon>Cellvibrionaceae</taxon>
        <taxon>Pseudomaricurvus</taxon>
    </lineage>
</organism>
<dbReference type="SUPFAM" id="SSF52317">
    <property type="entry name" value="Class I glutamine amidotransferase-like"/>
    <property type="match status" value="1"/>
</dbReference>
<keyword evidence="1" id="KW-1133">Transmembrane helix</keyword>
<protein>
    <recommendedName>
        <fullName evidence="2">ThuA-like domain-containing protein</fullName>
    </recommendedName>
</protein>
<dbReference type="Proteomes" id="UP000787472">
    <property type="component" value="Unassembled WGS sequence"/>
</dbReference>
<proteinExistence type="predicted"/>
<feature type="domain" description="ThuA-like" evidence="2">
    <location>
        <begin position="55"/>
        <end position="282"/>
    </location>
</feature>
<evidence type="ECO:0000259" key="2">
    <source>
        <dbReference type="Pfam" id="PF06283"/>
    </source>
</evidence>
<keyword evidence="1" id="KW-0812">Transmembrane</keyword>
<dbReference type="Pfam" id="PF06283">
    <property type="entry name" value="ThuA"/>
    <property type="match status" value="1"/>
</dbReference>
<keyword evidence="4" id="KW-1185">Reference proteome</keyword>
<accession>A0A9E5MKP0</accession>
<feature type="transmembrane region" description="Helical" evidence="1">
    <location>
        <begin position="6"/>
        <end position="27"/>
    </location>
</feature>
<dbReference type="EMBL" id="JAAONZ010000005">
    <property type="protein sequence ID" value="NHO65632.1"/>
    <property type="molecule type" value="Genomic_DNA"/>
</dbReference>
<comment type="caution">
    <text evidence="3">The sequence shown here is derived from an EMBL/GenBank/DDBJ whole genome shotgun (WGS) entry which is preliminary data.</text>
</comment>
<evidence type="ECO:0000313" key="4">
    <source>
        <dbReference type="Proteomes" id="UP000787472"/>
    </source>
</evidence>
<dbReference type="PANTHER" id="PTHR40469:SF2">
    <property type="entry name" value="GALACTOSE-BINDING DOMAIN-LIKE SUPERFAMILY PROTEIN"/>
    <property type="match status" value="1"/>
</dbReference>
<sequence length="293" mass="32665">MSLKKFFKIAGGVVLVLVIGGGINAYYQLKKNGFLKEPVYETQAPTIPELHHPAVLVLNKTNGYVHVDALPAADAMLQKLADDNGWDIYITNNAASHNPEVLQKFDLVVWNNVSGDVLTESQRQSLKAWLEAGGGWVGIHASGGDFKYEWPWYVDTLIGAQFVGHTMNPQFQDADVLVADSAADVTSHLPSPWKVKSEEWYAFDRNPRERGYDILLTLDESSYITKGENWMGMNDRMTGEHPIAWRHTLGQGKVFYSAIGHQAATYRVPEFQELIGKAMVWAMPAESEVIADN</sequence>